<keyword evidence="3 9" id="KW-0862">Zinc</keyword>
<accession>A0A1D1ZGX4</accession>
<reference evidence="12" key="1">
    <citation type="submission" date="2015-07" db="EMBL/GenBank/DDBJ databases">
        <title>Transcriptome Assembly of Anthurium amnicola.</title>
        <authorList>
            <person name="Suzuki J."/>
        </authorList>
    </citation>
    <scope>NUCLEOTIDE SEQUENCE</scope>
</reference>
<gene>
    <name evidence="12" type="primary">DOF1.7</name>
    <name evidence="12" type="ORF">g.108346</name>
</gene>
<dbReference type="GO" id="GO:0003677">
    <property type="term" value="F:DNA binding"/>
    <property type="evidence" value="ECO:0007669"/>
    <property type="project" value="UniProtKB-UniRule"/>
</dbReference>
<evidence type="ECO:0000256" key="1">
    <source>
        <dbReference type="ARBA" id="ARBA00022723"/>
    </source>
</evidence>
<evidence type="ECO:0000256" key="5">
    <source>
        <dbReference type="ARBA" id="ARBA00023125"/>
    </source>
</evidence>
<evidence type="ECO:0000256" key="10">
    <source>
        <dbReference type="SAM" id="MobiDB-lite"/>
    </source>
</evidence>
<dbReference type="Pfam" id="PF02701">
    <property type="entry name" value="Zn_ribbon_Dof"/>
    <property type="match status" value="1"/>
</dbReference>
<keyword evidence="2 8" id="KW-0863">Zinc-finger</keyword>
<dbReference type="PROSITE" id="PS50884">
    <property type="entry name" value="ZF_DOF_2"/>
    <property type="match status" value="1"/>
</dbReference>
<dbReference type="AlphaFoldDB" id="A0A1D1ZGX4"/>
<sequence>QPRHFCKDCRRYWTKGGALRNIPVGGGTRKNSKRGAASSSSTSHHKRSTIPPSSSAPATTTHPSAVPPGPPTMEALKIEPVSSLYPPIDADRQMLDFTGSFSSLLTSNGHFGSLLDSIHAGVPGVLGLSGASDPSRPIGGSPLELHSRTDGSDMRGKAPPPPTQPQQAPMPDNLLGDSGCWNGSSGWPDLSIYTPGSRFQ</sequence>
<evidence type="ECO:0000256" key="2">
    <source>
        <dbReference type="ARBA" id="ARBA00022771"/>
    </source>
</evidence>
<feature type="region of interest" description="Disordered" evidence="10">
    <location>
        <begin position="131"/>
        <end position="200"/>
    </location>
</feature>
<comment type="subcellular location">
    <subcellularLocation>
        <location evidence="8 9">Nucleus</location>
    </subcellularLocation>
</comment>
<dbReference type="GO" id="GO:0003700">
    <property type="term" value="F:DNA-binding transcription factor activity"/>
    <property type="evidence" value="ECO:0007669"/>
    <property type="project" value="UniProtKB-UniRule"/>
</dbReference>
<feature type="region of interest" description="Disordered" evidence="10">
    <location>
        <begin position="18"/>
        <end position="75"/>
    </location>
</feature>
<evidence type="ECO:0000256" key="3">
    <source>
        <dbReference type="ARBA" id="ARBA00022833"/>
    </source>
</evidence>
<feature type="compositionally biased region" description="Basic and acidic residues" evidence="10">
    <location>
        <begin position="145"/>
        <end position="156"/>
    </location>
</feature>
<name>A0A1D1ZGX4_9ARAE</name>
<evidence type="ECO:0000256" key="7">
    <source>
        <dbReference type="ARBA" id="ARBA00023242"/>
    </source>
</evidence>
<keyword evidence="7 8" id="KW-0539">Nucleus</keyword>
<keyword evidence="5 8" id="KW-0238">DNA-binding</keyword>
<evidence type="ECO:0000259" key="11">
    <source>
        <dbReference type="PROSITE" id="PS50884"/>
    </source>
</evidence>
<keyword evidence="4 9" id="KW-0805">Transcription regulation</keyword>
<organism evidence="12">
    <name type="scientific">Anthurium amnicola</name>
    <dbReference type="NCBI Taxonomy" id="1678845"/>
    <lineage>
        <taxon>Eukaryota</taxon>
        <taxon>Viridiplantae</taxon>
        <taxon>Streptophyta</taxon>
        <taxon>Embryophyta</taxon>
        <taxon>Tracheophyta</taxon>
        <taxon>Spermatophyta</taxon>
        <taxon>Magnoliopsida</taxon>
        <taxon>Liliopsida</taxon>
        <taxon>Araceae</taxon>
        <taxon>Pothoideae</taxon>
        <taxon>Potheae</taxon>
        <taxon>Anthurium</taxon>
    </lineage>
</organism>
<evidence type="ECO:0000256" key="9">
    <source>
        <dbReference type="RuleBase" id="RU369094"/>
    </source>
</evidence>
<dbReference type="InterPro" id="IPR045174">
    <property type="entry name" value="Dof"/>
</dbReference>
<dbReference type="EMBL" id="GDJX01001827">
    <property type="protein sequence ID" value="JAT66109.1"/>
    <property type="molecule type" value="Transcribed_RNA"/>
</dbReference>
<dbReference type="PANTHER" id="PTHR31992:SF62">
    <property type="entry name" value="DOF ZINC FINGER PROTEIN DOF3.1"/>
    <property type="match status" value="1"/>
</dbReference>
<dbReference type="GO" id="GO:0005634">
    <property type="term" value="C:nucleus"/>
    <property type="evidence" value="ECO:0007669"/>
    <property type="project" value="UniProtKB-SubCell"/>
</dbReference>
<dbReference type="PANTHER" id="PTHR31992">
    <property type="entry name" value="DOF ZINC FINGER PROTEIN DOF1.4-RELATED"/>
    <property type="match status" value="1"/>
</dbReference>
<feature type="compositionally biased region" description="Low complexity" evidence="10">
    <location>
        <begin position="49"/>
        <end position="64"/>
    </location>
</feature>
<comment type="function">
    <text evidence="9">Transcription factor that binds specifically to a 5'-AA[AG]G-3' consensus core sequence.</text>
</comment>
<evidence type="ECO:0000256" key="8">
    <source>
        <dbReference type="PROSITE-ProRule" id="PRU00071"/>
    </source>
</evidence>
<feature type="domain" description="Dof-type" evidence="11">
    <location>
        <begin position="1"/>
        <end position="33"/>
    </location>
</feature>
<protein>
    <recommendedName>
        <fullName evidence="9">Dof zinc finger protein</fullName>
    </recommendedName>
</protein>
<dbReference type="InterPro" id="IPR003851">
    <property type="entry name" value="Znf_Dof"/>
</dbReference>
<keyword evidence="6 9" id="KW-0804">Transcription</keyword>
<evidence type="ECO:0000313" key="12">
    <source>
        <dbReference type="EMBL" id="JAT66109.1"/>
    </source>
</evidence>
<dbReference type="GO" id="GO:0008270">
    <property type="term" value="F:zinc ion binding"/>
    <property type="evidence" value="ECO:0007669"/>
    <property type="project" value="UniProtKB-KW"/>
</dbReference>
<evidence type="ECO:0000256" key="4">
    <source>
        <dbReference type="ARBA" id="ARBA00023015"/>
    </source>
</evidence>
<feature type="non-terminal residue" evidence="12">
    <location>
        <position position="1"/>
    </location>
</feature>
<proteinExistence type="predicted"/>
<evidence type="ECO:0000256" key="6">
    <source>
        <dbReference type="ARBA" id="ARBA00023163"/>
    </source>
</evidence>
<keyword evidence="1 9" id="KW-0479">Metal-binding</keyword>